<accession>A0A4T0VSW1</accession>
<sequence>METIVLAVIGPHGAGKTSFIESVTECEPENLPETPAPIEFRDGWLDLQFAALNAPEVSLYRCNLAPDQTPFILVDTPGLSARKDNLPNYKTINFIKGRLDGASVELHGVIYLQRSMETTDAEFAIRNIEAFHEAFASDEFRHLLVATTFWDVSPKVGSMDHVDYFHKELRRLDASTGLKLKIARLNNDFESSIRLLQKIQRVSTSHAFGSLEAGIEASAEENGIWELILSKGKCSVM</sequence>
<dbReference type="InterPro" id="IPR027417">
    <property type="entry name" value="P-loop_NTPase"/>
</dbReference>
<comment type="caution">
    <text evidence="1">The sequence shown here is derived from an EMBL/GenBank/DDBJ whole genome shotgun (WGS) entry which is preliminary data.</text>
</comment>
<evidence type="ECO:0000313" key="2">
    <source>
        <dbReference type="Proteomes" id="UP000305883"/>
    </source>
</evidence>
<dbReference type="SUPFAM" id="SSF52540">
    <property type="entry name" value="P-loop containing nucleoside triphosphate hydrolases"/>
    <property type="match status" value="1"/>
</dbReference>
<dbReference type="Gene3D" id="3.40.50.300">
    <property type="entry name" value="P-loop containing nucleotide triphosphate hydrolases"/>
    <property type="match status" value="1"/>
</dbReference>
<evidence type="ECO:0000313" key="1">
    <source>
        <dbReference type="EMBL" id="TIC95664.1"/>
    </source>
</evidence>
<name>A0A4T0VSW1_9PEZI</name>
<dbReference type="OrthoDB" id="8954335at2759"/>
<dbReference type="AlphaFoldDB" id="A0A4T0VSW1"/>
<evidence type="ECO:0008006" key="3">
    <source>
        <dbReference type="Google" id="ProtNLM"/>
    </source>
</evidence>
<dbReference type="EMBL" id="MWPZ01000006">
    <property type="protein sequence ID" value="TIC95664.1"/>
    <property type="molecule type" value="Genomic_DNA"/>
</dbReference>
<dbReference type="CDD" id="cd00882">
    <property type="entry name" value="Ras_like_GTPase"/>
    <property type="match status" value="1"/>
</dbReference>
<protein>
    <recommendedName>
        <fullName evidence="3">G domain-containing protein</fullName>
    </recommendedName>
</protein>
<dbReference type="Proteomes" id="UP000305883">
    <property type="component" value="Unassembled WGS sequence"/>
</dbReference>
<proteinExistence type="predicted"/>
<reference evidence="1 2" key="1">
    <citation type="journal article" date="2019" name="Genome Biol. Evol.">
        <title>Genomic Plasticity Mediated by Transposable Elements in the Plant Pathogenic Fungus Colletotrichum higginsianum.</title>
        <authorList>
            <person name="Tsushima A."/>
            <person name="Gan P."/>
            <person name="Kumakura N."/>
            <person name="Narusaka M."/>
            <person name="Takano Y."/>
            <person name="Narusaka Y."/>
            <person name="Shirasu K."/>
        </authorList>
    </citation>
    <scope>NUCLEOTIDE SEQUENCE [LARGE SCALE GENOMIC DNA]</scope>
    <source>
        <strain evidence="1 2">MAFF305635-RFP</strain>
    </source>
</reference>
<organism evidence="1 2">
    <name type="scientific">Colletotrichum higginsianum</name>
    <dbReference type="NCBI Taxonomy" id="80884"/>
    <lineage>
        <taxon>Eukaryota</taxon>
        <taxon>Fungi</taxon>
        <taxon>Dikarya</taxon>
        <taxon>Ascomycota</taxon>
        <taxon>Pezizomycotina</taxon>
        <taxon>Sordariomycetes</taxon>
        <taxon>Hypocreomycetidae</taxon>
        <taxon>Glomerellales</taxon>
        <taxon>Glomerellaceae</taxon>
        <taxon>Colletotrichum</taxon>
        <taxon>Colletotrichum destructivum species complex</taxon>
    </lineage>
</organism>
<gene>
    <name evidence="1" type="ORF">CH35J_008876</name>
</gene>